<feature type="transmembrane region" description="Helical" evidence="1">
    <location>
        <begin position="64"/>
        <end position="85"/>
    </location>
</feature>
<keyword evidence="1" id="KW-0812">Transmembrane</keyword>
<sequence length="103" mass="11579">MRCIEASREWISKIILTVSQLFVKISGGLWIQVKLPLMESNGHFAKNQWKTCKVAEKPAGRDPLMFRTIQLFGTAIFFGILGFSVQCNNIPVSSPLFSEFGNI</sequence>
<keyword evidence="3" id="KW-1185">Reference proteome</keyword>
<evidence type="ECO:0000256" key="1">
    <source>
        <dbReference type="SAM" id="Phobius"/>
    </source>
</evidence>
<keyword evidence="1" id="KW-1133">Transmembrane helix</keyword>
<name>A0ABP0PLK3_9DINO</name>
<proteinExistence type="predicted"/>
<dbReference type="EMBL" id="CAXAMN010023350">
    <property type="protein sequence ID" value="CAK9076915.1"/>
    <property type="molecule type" value="Genomic_DNA"/>
</dbReference>
<protein>
    <submittedName>
        <fullName evidence="2">Uncharacterized protein</fullName>
    </submittedName>
</protein>
<evidence type="ECO:0000313" key="2">
    <source>
        <dbReference type="EMBL" id="CAK9076915.1"/>
    </source>
</evidence>
<dbReference type="Proteomes" id="UP001642484">
    <property type="component" value="Unassembled WGS sequence"/>
</dbReference>
<keyword evidence="1" id="KW-0472">Membrane</keyword>
<organism evidence="2 3">
    <name type="scientific">Durusdinium trenchii</name>
    <dbReference type="NCBI Taxonomy" id="1381693"/>
    <lineage>
        <taxon>Eukaryota</taxon>
        <taxon>Sar</taxon>
        <taxon>Alveolata</taxon>
        <taxon>Dinophyceae</taxon>
        <taxon>Suessiales</taxon>
        <taxon>Symbiodiniaceae</taxon>
        <taxon>Durusdinium</taxon>
    </lineage>
</organism>
<evidence type="ECO:0000313" key="3">
    <source>
        <dbReference type="Proteomes" id="UP001642484"/>
    </source>
</evidence>
<comment type="caution">
    <text evidence="2">The sequence shown here is derived from an EMBL/GenBank/DDBJ whole genome shotgun (WGS) entry which is preliminary data.</text>
</comment>
<gene>
    <name evidence="2" type="ORF">CCMP2556_LOCUS37909</name>
</gene>
<reference evidence="2 3" key="1">
    <citation type="submission" date="2024-02" db="EMBL/GenBank/DDBJ databases">
        <authorList>
            <person name="Chen Y."/>
            <person name="Shah S."/>
            <person name="Dougan E. K."/>
            <person name="Thang M."/>
            <person name="Chan C."/>
        </authorList>
    </citation>
    <scope>NUCLEOTIDE SEQUENCE [LARGE SCALE GENOMIC DNA]</scope>
</reference>
<accession>A0ABP0PLK3</accession>